<reference evidence="2" key="1">
    <citation type="journal article" date="2023" name="Mol. Phylogenet. Evol.">
        <title>Genome-scale phylogeny and comparative genomics of the fungal order Sordariales.</title>
        <authorList>
            <person name="Hensen N."/>
            <person name="Bonometti L."/>
            <person name="Westerberg I."/>
            <person name="Brannstrom I.O."/>
            <person name="Guillou S."/>
            <person name="Cros-Aarteil S."/>
            <person name="Calhoun S."/>
            <person name="Haridas S."/>
            <person name="Kuo A."/>
            <person name="Mondo S."/>
            <person name="Pangilinan J."/>
            <person name="Riley R."/>
            <person name="LaButti K."/>
            <person name="Andreopoulos B."/>
            <person name="Lipzen A."/>
            <person name="Chen C."/>
            <person name="Yan M."/>
            <person name="Daum C."/>
            <person name="Ng V."/>
            <person name="Clum A."/>
            <person name="Steindorff A."/>
            <person name="Ohm R.A."/>
            <person name="Martin F."/>
            <person name="Silar P."/>
            <person name="Natvig D.O."/>
            <person name="Lalanne C."/>
            <person name="Gautier V."/>
            <person name="Ament-Velasquez S.L."/>
            <person name="Kruys A."/>
            <person name="Hutchinson M.I."/>
            <person name="Powell A.J."/>
            <person name="Barry K."/>
            <person name="Miller A.N."/>
            <person name="Grigoriev I.V."/>
            <person name="Debuchy R."/>
            <person name="Gladieux P."/>
            <person name="Hiltunen Thoren M."/>
            <person name="Johannesson H."/>
        </authorList>
    </citation>
    <scope>NUCLEOTIDE SEQUENCE</scope>
    <source>
        <strain evidence="2">PSN293</strain>
    </source>
</reference>
<organism evidence="2 3">
    <name type="scientific">Rhypophila decipiens</name>
    <dbReference type="NCBI Taxonomy" id="261697"/>
    <lineage>
        <taxon>Eukaryota</taxon>
        <taxon>Fungi</taxon>
        <taxon>Dikarya</taxon>
        <taxon>Ascomycota</taxon>
        <taxon>Pezizomycotina</taxon>
        <taxon>Sordariomycetes</taxon>
        <taxon>Sordariomycetidae</taxon>
        <taxon>Sordariales</taxon>
        <taxon>Naviculisporaceae</taxon>
        <taxon>Rhypophila</taxon>
    </lineage>
</organism>
<evidence type="ECO:0000256" key="1">
    <source>
        <dbReference type="SAM" id="MobiDB-lite"/>
    </source>
</evidence>
<feature type="compositionally biased region" description="Polar residues" evidence="1">
    <location>
        <begin position="11"/>
        <end position="23"/>
    </location>
</feature>
<reference evidence="2" key="2">
    <citation type="submission" date="2023-05" db="EMBL/GenBank/DDBJ databases">
        <authorList>
            <consortium name="Lawrence Berkeley National Laboratory"/>
            <person name="Steindorff A."/>
            <person name="Hensen N."/>
            <person name="Bonometti L."/>
            <person name="Westerberg I."/>
            <person name="Brannstrom I.O."/>
            <person name="Guillou S."/>
            <person name="Cros-Aarteil S."/>
            <person name="Calhoun S."/>
            <person name="Haridas S."/>
            <person name="Kuo A."/>
            <person name="Mondo S."/>
            <person name="Pangilinan J."/>
            <person name="Riley R."/>
            <person name="Labutti K."/>
            <person name="Andreopoulos B."/>
            <person name="Lipzen A."/>
            <person name="Chen C."/>
            <person name="Yanf M."/>
            <person name="Daum C."/>
            <person name="Ng V."/>
            <person name="Clum A."/>
            <person name="Ohm R."/>
            <person name="Martin F."/>
            <person name="Silar P."/>
            <person name="Natvig D."/>
            <person name="Lalanne C."/>
            <person name="Gautier V."/>
            <person name="Ament-Velasquez S.L."/>
            <person name="Kruys A."/>
            <person name="Hutchinson M.I."/>
            <person name="Powell A.J."/>
            <person name="Barry K."/>
            <person name="Miller A.N."/>
            <person name="Grigoriev I.V."/>
            <person name="Debuchy R."/>
            <person name="Gladieux P."/>
            <person name="Thoren M.H."/>
            <person name="Johannesson H."/>
        </authorList>
    </citation>
    <scope>NUCLEOTIDE SEQUENCE</scope>
    <source>
        <strain evidence="2">PSN293</strain>
    </source>
</reference>
<gene>
    <name evidence="2" type="ORF">QBC37DRAFT_402561</name>
</gene>
<dbReference type="Proteomes" id="UP001301769">
    <property type="component" value="Unassembled WGS sequence"/>
</dbReference>
<dbReference type="EMBL" id="MU858151">
    <property type="protein sequence ID" value="KAK4211344.1"/>
    <property type="molecule type" value="Genomic_DNA"/>
</dbReference>
<accession>A0AAN7B5S6</accession>
<sequence length="207" mass="23022">MIETIIPGMDQYSTKSTGGSDWSPTLEEPESPRADDSLIGVCPDKTTGTADRADRVWRQTQFCIGNDTSPRIEGPPYPQAIADADLIDSDTCVVSERVTTAPPTRTRRPPLNYQRKRNQDLVQFQDQYKIDTSKQVSTRKKPRRGDIAPAGKYSEHYSYNSGSPARQQYQPCSSSRYSPAPTACGNTAAENRYYGRFDMAAPWSIVG</sequence>
<protein>
    <submittedName>
        <fullName evidence="2">Uncharacterized protein</fullName>
    </submittedName>
</protein>
<evidence type="ECO:0000313" key="3">
    <source>
        <dbReference type="Proteomes" id="UP001301769"/>
    </source>
</evidence>
<proteinExistence type="predicted"/>
<feature type="region of interest" description="Disordered" evidence="1">
    <location>
        <begin position="133"/>
        <end position="179"/>
    </location>
</feature>
<feature type="region of interest" description="Disordered" evidence="1">
    <location>
        <begin position="1"/>
        <end position="41"/>
    </location>
</feature>
<feature type="compositionally biased region" description="Polar residues" evidence="1">
    <location>
        <begin position="157"/>
        <end position="177"/>
    </location>
</feature>
<dbReference type="AlphaFoldDB" id="A0AAN7B5S6"/>
<name>A0AAN7B5S6_9PEZI</name>
<comment type="caution">
    <text evidence="2">The sequence shown here is derived from an EMBL/GenBank/DDBJ whole genome shotgun (WGS) entry which is preliminary data.</text>
</comment>
<keyword evidence="3" id="KW-1185">Reference proteome</keyword>
<evidence type="ECO:0000313" key="2">
    <source>
        <dbReference type="EMBL" id="KAK4211344.1"/>
    </source>
</evidence>